<organism evidence="1 3">
    <name type="scientific">Archangium gephyra</name>
    <dbReference type="NCBI Taxonomy" id="48"/>
    <lineage>
        <taxon>Bacteria</taxon>
        <taxon>Pseudomonadati</taxon>
        <taxon>Myxococcota</taxon>
        <taxon>Myxococcia</taxon>
        <taxon>Myxococcales</taxon>
        <taxon>Cystobacterineae</taxon>
        <taxon>Archangiaceae</taxon>
        <taxon>Archangium</taxon>
    </lineage>
</organism>
<gene>
    <name evidence="1" type="ORF">AA314_01240</name>
    <name evidence="2" type="ORF">ATI61_109196</name>
</gene>
<reference evidence="1 3" key="1">
    <citation type="submission" date="2015-05" db="EMBL/GenBank/DDBJ databases">
        <title>Genome assembly of Archangium gephyra DSM 2261.</title>
        <authorList>
            <person name="Sharma G."/>
            <person name="Subramanian S."/>
        </authorList>
    </citation>
    <scope>NUCLEOTIDE SEQUENCE [LARGE SCALE GENOMIC DNA]</scope>
    <source>
        <strain evidence="1 3">DSM 2261</strain>
    </source>
</reference>
<dbReference type="RefSeq" id="WP_047854666.1">
    <property type="nucleotide sequence ID" value="NZ_CP011509.1"/>
</dbReference>
<dbReference type="KEGG" id="age:AA314_01240"/>
<reference evidence="2 4" key="2">
    <citation type="submission" date="2018-08" db="EMBL/GenBank/DDBJ databases">
        <title>Genomic Encyclopedia of Archaeal and Bacterial Type Strains, Phase II (KMG-II): from individual species to whole genera.</title>
        <authorList>
            <person name="Goeker M."/>
        </authorList>
    </citation>
    <scope>NUCLEOTIDE SEQUENCE [LARGE SCALE GENOMIC DNA]</scope>
    <source>
        <strain evidence="2 4">DSM 2261</strain>
    </source>
</reference>
<dbReference type="EMBL" id="CP011509">
    <property type="protein sequence ID" value="AKI99613.1"/>
    <property type="molecule type" value="Genomic_DNA"/>
</dbReference>
<evidence type="ECO:0000313" key="2">
    <source>
        <dbReference type="EMBL" id="REG27855.1"/>
    </source>
</evidence>
<evidence type="ECO:0000313" key="3">
    <source>
        <dbReference type="Proteomes" id="UP000035579"/>
    </source>
</evidence>
<evidence type="ECO:0000313" key="1">
    <source>
        <dbReference type="EMBL" id="AKI99613.1"/>
    </source>
</evidence>
<name>A0AAC8Q293_9BACT</name>
<dbReference type="Proteomes" id="UP000035579">
    <property type="component" value="Chromosome"/>
</dbReference>
<dbReference type="EMBL" id="QUMU01000009">
    <property type="protein sequence ID" value="REG27855.1"/>
    <property type="molecule type" value="Genomic_DNA"/>
</dbReference>
<dbReference type="AlphaFoldDB" id="A0AAC8Q293"/>
<proteinExistence type="predicted"/>
<dbReference type="Proteomes" id="UP000256345">
    <property type="component" value="Unassembled WGS sequence"/>
</dbReference>
<accession>A0AAC8Q293</accession>
<evidence type="ECO:0000313" key="4">
    <source>
        <dbReference type="Proteomes" id="UP000256345"/>
    </source>
</evidence>
<keyword evidence="4" id="KW-1185">Reference proteome</keyword>
<sequence length="251" mass="28293">MDEERKNAQRELTSKLVETVDELERLLQGHEGPDRPAEDPRDDVFWSSLGSLESVVEAKARLLSELLELVLPTAKLLARPIRSFDKVSDPARVQALEALFGSMPTRERAAPWLDLPAVCLLGDKVPSDMSRARPEDGGIIQARELFLLMDGRLAWVESVGTWRIEDQRLLSDTTIVRACEVTPVEVMRESNLMLLLVFLRDLLRDNHPALAGQHVPELAERRERFDALVTDLGRAMEEHVVHLRRVGDSPA</sequence>
<protein>
    <submittedName>
        <fullName evidence="1">Uncharacterized protein</fullName>
    </submittedName>
</protein>